<dbReference type="InterPro" id="IPR006665">
    <property type="entry name" value="OmpA-like"/>
</dbReference>
<name>A0A0J6CZZ5_9BACL</name>
<reference evidence="4" key="1">
    <citation type="submission" date="2015-06" db="EMBL/GenBank/DDBJ databases">
        <authorList>
            <person name="Liu B."/>
            <person name="Wang J."/>
            <person name="Zhu Y."/>
            <person name="Liu G."/>
            <person name="Chen Q."/>
            <person name="Zheng C."/>
            <person name="Che J."/>
            <person name="Ge C."/>
            <person name="Shi H."/>
            <person name="Pan Z."/>
            <person name="Liu X."/>
        </authorList>
    </citation>
    <scope>NUCLEOTIDE SEQUENCE [LARGE SCALE GENOMIC DNA]</scope>
    <source>
        <strain evidence="4">DSM 16346</strain>
    </source>
</reference>
<dbReference type="Gene3D" id="3.30.1330.60">
    <property type="entry name" value="OmpA-like domain"/>
    <property type="match status" value="1"/>
</dbReference>
<dbReference type="Proteomes" id="UP000035996">
    <property type="component" value="Unassembled WGS sequence"/>
</dbReference>
<dbReference type="EMBL" id="LELK01000004">
    <property type="protein sequence ID" value="KMM37584.1"/>
    <property type="molecule type" value="Genomic_DNA"/>
</dbReference>
<evidence type="ECO:0000259" key="3">
    <source>
        <dbReference type="PROSITE" id="PS51123"/>
    </source>
</evidence>
<dbReference type="STRING" id="157733.AB986_17230"/>
<dbReference type="InterPro" id="IPR036737">
    <property type="entry name" value="OmpA-like_sf"/>
</dbReference>
<keyword evidence="4" id="KW-0282">Flagellum</keyword>
<evidence type="ECO:0000256" key="2">
    <source>
        <dbReference type="SAM" id="Phobius"/>
    </source>
</evidence>
<keyword evidence="2" id="KW-1133">Transmembrane helix</keyword>
<comment type="caution">
    <text evidence="4">The sequence shown here is derived from an EMBL/GenBank/DDBJ whole genome shotgun (WGS) entry which is preliminary data.</text>
</comment>
<dbReference type="PANTHER" id="PTHR30329:SF21">
    <property type="entry name" value="LIPOPROTEIN YIAD-RELATED"/>
    <property type="match status" value="1"/>
</dbReference>
<dbReference type="SUPFAM" id="SSF103088">
    <property type="entry name" value="OmpA-like"/>
    <property type="match status" value="1"/>
</dbReference>
<sequence length="229" mass="26386">MKNRKRRFQIQSDEEHYWPSFADMMAMIVLVMLFIAIIAFVQMIYDAYDQTVMKQELAKVADVKKHISDLIENQLEENVGKDQVVRGPNNTISVEGDILFDTGSAEISPEGKKVLNDLADVFANLIDEKDISQYLYIILIEGHTDKVPYDNWTLSADRSVAVVKELMKANPRLSTPDYAKYLAATGYSEYKPVIAENTNEAYKKNRRISFQIILDDEKWQGRLKEIMTY</sequence>
<dbReference type="InterPro" id="IPR050330">
    <property type="entry name" value="Bact_OuterMem_StrucFunc"/>
</dbReference>
<accession>A0A0J6CZZ5</accession>
<evidence type="ECO:0000313" key="4">
    <source>
        <dbReference type="EMBL" id="KMM37584.1"/>
    </source>
</evidence>
<feature type="domain" description="OmpA-like" evidence="3">
    <location>
        <begin position="87"/>
        <end position="216"/>
    </location>
</feature>
<keyword evidence="2" id="KW-0812">Transmembrane</keyword>
<dbReference type="CDD" id="cd07185">
    <property type="entry name" value="OmpA_C-like"/>
    <property type="match status" value="1"/>
</dbReference>
<gene>
    <name evidence="4" type="ORF">AB986_17230</name>
</gene>
<keyword evidence="5" id="KW-1185">Reference proteome</keyword>
<dbReference type="OrthoDB" id="9805566at2"/>
<dbReference type="PROSITE" id="PS51123">
    <property type="entry name" value="OMPA_2"/>
    <property type="match status" value="1"/>
</dbReference>
<protein>
    <submittedName>
        <fullName evidence="4">Flagellar motor protein MotB</fullName>
    </submittedName>
</protein>
<feature type="transmembrane region" description="Helical" evidence="2">
    <location>
        <begin position="21"/>
        <end position="45"/>
    </location>
</feature>
<dbReference type="Pfam" id="PF00691">
    <property type="entry name" value="OmpA"/>
    <property type="match status" value="1"/>
</dbReference>
<keyword evidence="4" id="KW-0966">Cell projection</keyword>
<evidence type="ECO:0000256" key="1">
    <source>
        <dbReference type="PROSITE-ProRule" id="PRU00473"/>
    </source>
</evidence>
<dbReference type="AlphaFoldDB" id="A0A0J6CZZ5"/>
<organism evidence="4 5">
    <name type="scientific">Guptibacillus hwajinpoensis</name>
    <dbReference type="NCBI Taxonomy" id="208199"/>
    <lineage>
        <taxon>Bacteria</taxon>
        <taxon>Bacillati</taxon>
        <taxon>Bacillota</taxon>
        <taxon>Bacilli</taxon>
        <taxon>Bacillales</taxon>
        <taxon>Guptibacillaceae</taxon>
        <taxon>Guptibacillus</taxon>
    </lineage>
</organism>
<keyword evidence="4" id="KW-0969">Cilium</keyword>
<keyword evidence="1 2" id="KW-0472">Membrane</keyword>
<dbReference type="RefSeq" id="WP_048312712.1">
    <property type="nucleotide sequence ID" value="NZ_CP119526.1"/>
</dbReference>
<dbReference type="PANTHER" id="PTHR30329">
    <property type="entry name" value="STATOR ELEMENT OF FLAGELLAR MOTOR COMPLEX"/>
    <property type="match status" value="1"/>
</dbReference>
<dbReference type="GO" id="GO:0016020">
    <property type="term" value="C:membrane"/>
    <property type="evidence" value="ECO:0007669"/>
    <property type="project" value="UniProtKB-UniRule"/>
</dbReference>
<proteinExistence type="predicted"/>
<evidence type="ECO:0000313" key="5">
    <source>
        <dbReference type="Proteomes" id="UP000035996"/>
    </source>
</evidence>